<evidence type="ECO:0000256" key="1">
    <source>
        <dbReference type="SAM" id="MobiDB-lite"/>
    </source>
</evidence>
<protein>
    <submittedName>
        <fullName evidence="2">Uncharacterized protein</fullName>
    </submittedName>
</protein>
<proteinExistence type="predicted"/>
<dbReference type="AlphaFoldDB" id="A0A3N6PLZ7"/>
<dbReference type="EMBL" id="REFZ01000002">
    <property type="protein sequence ID" value="RQH02560.1"/>
    <property type="molecule type" value="Genomic_DNA"/>
</dbReference>
<feature type="compositionally biased region" description="Low complexity" evidence="1">
    <location>
        <begin position="14"/>
        <end position="29"/>
    </location>
</feature>
<feature type="region of interest" description="Disordered" evidence="1">
    <location>
        <begin position="1"/>
        <end position="31"/>
    </location>
</feature>
<keyword evidence="3" id="KW-1185">Reference proteome</keyword>
<sequence length="78" mass="8405">MRDASTDRQADGESAISTRTRTSRSTATSDCRDRIDGSRVVALIGPLLPRRSVRLGVAAVDSVPESDVELADARRFTS</sequence>
<gene>
    <name evidence="2" type="ORF">EA472_04480</name>
</gene>
<name>A0A3N6PLZ7_NATCH</name>
<comment type="caution">
    <text evidence="2">The sequence shown here is derived from an EMBL/GenBank/DDBJ whole genome shotgun (WGS) entry which is preliminary data.</text>
</comment>
<evidence type="ECO:0000313" key="3">
    <source>
        <dbReference type="Proteomes" id="UP000281431"/>
    </source>
</evidence>
<organism evidence="2 3">
    <name type="scientific">Natrarchaeobius chitinivorans</name>
    <dbReference type="NCBI Taxonomy" id="1679083"/>
    <lineage>
        <taxon>Archaea</taxon>
        <taxon>Methanobacteriati</taxon>
        <taxon>Methanobacteriota</taxon>
        <taxon>Stenosarchaea group</taxon>
        <taxon>Halobacteria</taxon>
        <taxon>Halobacteriales</taxon>
        <taxon>Natrialbaceae</taxon>
        <taxon>Natrarchaeobius</taxon>
    </lineage>
</organism>
<evidence type="ECO:0000313" key="2">
    <source>
        <dbReference type="EMBL" id="RQH02560.1"/>
    </source>
</evidence>
<feature type="compositionally biased region" description="Basic and acidic residues" evidence="1">
    <location>
        <begin position="1"/>
        <end position="11"/>
    </location>
</feature>
<dbReference type="Proteomes" id="UP000281431">
    <property type="component" value="Unassembled WGS sequence"/>
</dbReference>
<reference evidence="2 3" key="1">
    <citation type="submission" date="2018-10" db="EMBL/GenBank/DDBJ databases">
        <title>Natrarchaeobius chitinivorans gen. nov., sp. nov., and Natrarchaeobius haloalkaliphilus sp. nov., alkaliphilic, chitin-utilizing haloarchaea from hypersaline alkaline lakes.</title>
        <authorList>
            <person name="Sorokin D.Y."/>
            <person name="Elcheninov A.G."/>
            <person name="Kostrikina N.A."/>
            <person name="Bale N.J."/>
            <person name="Sinninghe Damste J.S."/>
            <person name="Khijniak T.V."/>
            <person name="Kublanov I.V."/>
            <person name="Toshchakov S.V."/>
        </authorList>
    </citation>
    <scope>NUCLEOTIDE SEQUENCE [LARGE SCALE GENOMIC DNA]</scope>
    <source>
        <strain evidence="2 3">AArcht7</strain>
    </source>
</reference>
<accession>A0A3N6PLZ7</accession>